<accession>H1YXY0</accession>
<sequence>MKIPDLIIFYWLTWICLFIMFIGDVITTYIGRNTAGMVEANQIIVDFNPGNDPFLHLMFIIGVFII</sequence>
<name>H1YXY0_9EURY</name>
<dbReference type="InParanoid" id="H1YXY0"/>
<dbReference type="Proteomes" id="UP000005741">
    <property type="component" value="Chromosome"/>
</dbReference>
<keyword evidence="3" id="KW-1185">Reference proteome</keyword>
<organism evidence="2 3">
    <name type="scientific">Methanoplanus limicola DSM 2279</name>
    <dbReference type="NCBI Taxonomy" id="937775"/>
    <lineage>
        <taxon>Archaea</taxon>
        <taxon>Methanobacteriati</taxon>
        <taxon>Methanobacteriota</taxon>
        <taxon>Stenosarchaea group</taxon>
        <taxon>Methanomicrobia</taxon>
        <taxon>Methanomicrobiales</taxon>
        <taxon>Methanomicrobiaceae</taxon>
        <taxon>Methanoplanus</taxon>
    </lineage>
</organism>
<evidence type="ECO:0000313" key="3">
    <source>
        <dbReference type="Proteomes" id="UP000005741"/>
    </source>
</evidence>
<feature type="transmembrane region" description="Helical" evidence="1">
    <location>
        <begin position="6"/>
        <end position="27"/>
    </location>
</feature>
<keyword evidence="1" id="KW-1133">Transmembrane helix</keyword>
<evidence type="ECO:0000313" key="2">
    <source>
        <dbReference type="EMBL" id="EHQ35979.1"/>
    </source>
</evidence>
<evidence type="ECO:0000256" key="1">
    <source>
        <dbReference type="SAM" id="Phobius"/>
    </source>
</evidence>
<keyword evidence="1" id="KW-0472">Membrane</keyword>
<dbReference type="EMBL" id="CM001436">
    <property type="protein sequence ID" value="EHQ35979.1"/>
    <property type="molecule type" value="Genomic_DNA"/>
</dbReference>
<proteinExistence type="predicted"/>
<keyword evidence="1" id="KW-0812">Transmembrane</keyword>
<dbReference type="HOGENOM" id="CLU_2820894_0_0_2"/>
<dbReference type="AlphaFoldDB" id="H1YXY0"/>
<dbReference type="RefSeq" id="WP_004078038.1">
    <property type="nucleotide sequence ID" value="NZ_CM001436.1"/>
</dbReference>
<reference evidence="2 3" key="1">
    <citation type="submission" date="2011-10" db="EMBL/GenBank/DDBJ databases">
        <title>The Improved High-Quality Draft genome of Methanoplanus limicola DSM 2279.</title>
        <authorList>
            <consortium name="US DOE Joint Genome Institute (JGI-PGF)"/>
            <person name="Lucas S."/>
            <person name="Copeland A."/>
            <person name="Lapidus A."/>
            <person name="Glavina del Rio T."/>
            <person name="Dalin E."/>
            <person name="Tice H."/>
            <person name="Bruce D."/>
            <person name="Goodwin L."/>
            <person name="Pitluck S."/>
            <person name="Peters L."/>
            <person name="Mikhailova N."/>
            <person name="Lu M."/>
            <person name="Kyrpides N."/>
            <person name="Mavromatis K."/>
            <person name="Ivanova N."/>
            <person name="Markowitz V."/>
            <person name="Cheng J.-F."/>
            <person name="Hugenholtz P."/>
            <person name="Woyke T."/>
            <person name="Wu D."/>
            <person name="Wirth R."/>
            <person name="Brambilla E.-M."/>
            <person name="Klenk H.-P."/>
            <person name="Eisen J.A."/>
        </authorList>
    </citation>
    <scope>NUCLEOTIDE SEQUENCE [LARGE SCALE GENOMIC DNA]</scope>
    <source>
        <strain evidence="2 3">DSM 2279</strain>
    </source>
</reference>
<gene>
    <name evidence="2" type="ORF">Metlim_1878</name>
</gene>
<protein>
    <submittedName>
        <fullName evidence="2">Uncharacterized protein</fullName>
    </submittedName>
</protein>